<comment type="function">
    <text evidence="1">Has a glutathione-disulfide oxidoreductase activity in the presence of NADPH and glutathione reductase. Reduces low molecular weight disulfides and proteins.</text>
</comment>
<protein>
    <submittedName>
        <fullName evidence="5">Glutaredoxin</fullName>
    </submittedName>
</protein>
<dbReference type="CDD" id="cd03040">
    <property type="entry name" value="GST_N_mPGES2"/>
    <property type="match status" value="1"/>
</dbReference>
<dbReference type="SFLD" id="SFLDS00019">
    <property type="entry name" value="Glutathione_Transferase_(cytos"/>
    <property type="match status" value="1"/>
</dbReference>
<dbReference type="GO" id="GO:0006629">
    <property type="term" value="P:lipid metabolic process"/>
    <property type="evidence" value="ECO:0007669"/>
    <property type="project" value="UniProtKB-KW"/>
</dbReference>
<dbReference type="PROSITE" id="PS51354">
    <property type="entry name" value="GLUTAREDOXIN_2"/>
    <property type="match status" value="1"/>
</dbReference>
<comment type="similarity">
    <text evidence="2">Belongs to the GST superfamily.</text>
</comment>
<dbReference type="CDD" id="cd03197">
    <property type="entry name" value="GST_C_mPGES2"/>
    <property type="match status" value="1"/>
</dbReference>
<gene>
    <name evidence="5" type="ORF">QE152_g25484</name>
</gene>
<dbReference type="PANTHER" id="PTHR12782">
    <property type="entry name" value="MICROSOMAL PROSTAGLANDIN E SYNTHASE-2"/>
    <property type="match status" value="1"/>
</dbReference>
<evidence type="ECO:0000256" key="3">
    <source>
        <dbReference type="ARBA" id="ARBA00023098"/>
    </source>
</evidence>
<dbReference type="InterPro" id="IPR034335">
    <property type="entry name" value="PGES2_C"/>
</dbReference>
<dbReference type="Gene3D" id="3.40.30.10">
    <property type="entry name" value="Glutaredoxin"/>
    <property type="match status" value="1"/>
</dbReference>
<dbReference type="SUPFAM" id="SSF52833">
    <property type="entry name" value="Thioredoxin-like"/>
    <property type="match status" value="1"/>
</dbReference>
<dbReference type="Gene3D" id="1.20.1050.10">
    <property type="match status" value="1"/>
</dbReference>
<accession>A0AAW1K2M8</accession>
<sequence length="432" mass="49881">MHANLKKNDHIHIFIGSKTSTANREMHANLKKNDHIHIFIGSKTSIYTLDCHDRHWWKIQIQTQTTVRSICFEKHITNSGAERVNESTNYLKLSVIGVSVGAVAGTGYSLYKLNKTTTHILNEEIFISPIDNIPESIPSRQILYDADQSNLKLTLYQYQTCPFCCKVRAFLDYYGISYDIIEVDPVLRQSIKWSTYKKVPILVANVGDSYQPLNDSSMIISALTSYMQDPKTSLTDIVKCYPLISFVDNGSKKCDIMNKYFIMQHEEQSLRSKAELDEERKWRKWADDVLVHTLSPNVYRTRTEAYQAFNWFSQTGDWEKLFPNWERYMMIYVGANAMWLIGKRLKTKYNLKEDVRLSLYEECDKWAKAVKNTGRPFLGGMKPNLADLSVYGILSSIEGCDAFKDLLSHSNIGGWYVEMKNVVNSRKNMQIT</sequence>
<evidence type="ECO:0000259" key="4">
    <source>
        <dbReference type="Pfam" id="PF00462"/>
    </source>
</evidence>
<dbReference type="InterPro" id="IPR036249">
    <property type="entry name" value="Thioredoxin-like_sf"/>
</dbReference>
<dbReference type="GO" id="GO:0005739">
    <property type="term" value="C:mitochondrion"/>
    <property type="evidence" value="ECO:0007669"/>
    <property type="project" value="TreeGrafter"/>
</dbReference>
<dbReference type="InterPro" id="IPR036282">
    <property type="entry name" value="Glutathione-S-Trfase_C_sf"/>
</dbReference>
<dbReference type="SFLD" id="SFLDG01203">
    <property type="entry name" value="Prostaglandin_E_synthase_like1"/>
    <property type="match status" value="1"/>
</dbReference>
<evidence type="ECO:0000256" key="1">
    <source>
        <dbReference type="ARBA" id="ARBA00002549"/>
    </source>
</evidence>
<keyword evidence="6" id="KW-1185">Reference proteome</keyword>
<reference evidence="5 6" key="1">
    <citation type="journal article" date="2024" name="BMC Genomics">
        <title>De novo assembly and annotation of Popillia japonica's genome with initial clues to its potential as an invasive pest.</title>
        <authorList>
            <person name="Cucini C."/>
            <person name="Boschi S."/>
            <person name="Funari R."/>
            <person name="Cardaioli E."/>
            <person name="Iannotti N."/>
            <person name="Marturano G."/>
            <person name="Paoli F."/>
            <person name="Bruttini M."/>
            <person name="Carapelli A."/>
            <person name="Frati F."/>
            <person name="Nardi F."/>
        </authorList>
    </citation>
    <scope>NUCLEOTIDE SEQUENCE [LARGE SCALE GENOMIC DNA]</scope>
    <source>
        <strain evidence="5">DMR45628</strain>
    </source>
</reference>
<proteinExistence type="inferred from homology"/>
<feature type="domain" description="Glutaredoxin" evidence="4">
    <location>
        <begin position="154"/>
        <end position="204"/>
    </location>
</feature>
<dbReference type="PANTHER" id="PTHR12782:SF5">
    <property type="entry name" value="PROSTAGLANDIN E SYNTHASE 2"/>
    <property type="match status" value="1"/>
</dbReference>
<keyword evidence="3" id="KW-0443">Lipid metabolism</keyword>
<dbReference type="EMBL" id="JASPKY010000280">
    <property type="protein sequence ID" value="KAK9711412.1"/>
    <property type="molecule type" value="Genomic_DNA"/>
</dbReference>
<dbReference type="Proteomes" id="UP001458880">
    <property type="component" value="Unassembled WGS sequence"/>
</dbReference>
<evidence type="ECO:0000256" key="2">
    <source>
        <dbReference type="ARBA" id="ARBA00007409"/>
    </source>
</evidence>
<dbReference type="SUPFAM" id="SSF47616">
    <property type="entry name" value="GST C-terminal domain-like"/>
    <property type="match status" value="1"/>
</dbReference>
<organism evidence="5 6">
    <name type="scientific">Popillia japonica</name>
    <name type="common">Japanese beetle</name>
    <dbReference type="NCBI Taxonomy" id="7064"/>
    <lineage>
        <taxon>Eukaryota</taxon>
        <taxon>Metazoa</taxon>
        <taxon>Ecdysozoa</taxon>
        <taxon>Arthropoda</taxon>
        <taxon>Hexapoda</taxon>
        <taxon>Insecta</taxon>
        <taxon>Pterygota</taxon>
        <taxon>Neoptera</taxon>
        <taxon>Endopterygota</taxon>
        <taxon>Coleoptera</taxon>
        <taxon>Polyphaga</taxon>
        <taxon>Scarabaeiformia</taxon>
        <taxon>Scarabaeidae</taxon>
        <taxon>Rutelinae</taxon>
        <taxon>Popillia</taxon>
    </lineage>
</organism>
<dbReference type="GO" id="GO:0050220">
    <property type="term" value="F:prostaglandin-E synthase activity"/>
    <property type="evidence" value="ECO:0007669"/>
    <property type="project" value="InterPro"/>
</dbReference>
<evidence type="ECO:0000313" key="5">
    <source>
        <dbReference type="EMBL" id="KAK9711412.1"/>
    </source>
</evidence>
<dbReference type="InterPro" id="IPR034334">
    <property type="entry name" value="PGES2"/>
</dbReference>
<dbReference type="SFLD" id="SFLDG01182">
    <property type="entry name" value="Prostaglandin_E_synthase_like"/>
    <property type="match status" value="1"/>
</dbReference>
<dbReference type="AlphaFoldDB" id="A0AAW1K2M8"/>
<dbReference type="InterPro" id="IPR011767">
    <property type="entry name" value="GLR_AS"/>
</dbReference>
<evidence type="ECO:0000313" key="6">
    <source>
        <dbReference type="Proteomes" id="UP001458880"/>
    </source>
</evidence>
<dbReference type="InterPro" id="IPR040079">
    <property type="entry name" value="Glutathione_S-Trfase"/>
</dbReference>
<dbReference type="Pfam" id="PF00462">
    <property type="entry name" value="Glutaredoxin"/>
    <property type="match status" value="1"/>
</dbReference>
<comment type="caution">
    <text evidence="5">The sequence shown here is derived from an EMBL/GenBank/DDBJ whole genome shotgun (WGS) entry which is preliminary data.</text>
</comment>
<dbReference type="InterPro" id="IPR002109">
    <property type="entry name" value="Glutaredoxin"/>
</dbReference>
<dbReference type="PROSITE" id="PS00195">
    <property type="entry name" value="GLUTAREDOXIN_1"/>
    <property type="match status" value="1"/>
</dbReference>
<name>A0AAW1K2M8_POPJA</name>
<dbReference type="Gene3D" id="6.20.200.30">
    <property type="match status" value="1"/>
</dbReference>